<evidence type="ECO:0000313" key="4">
    <source>
        <dbReference type="EMBL" id="GAU37493.1"/>
    </source>
</evidence>
<protein>
    <recommendedName>
        <fullName evidence="3">DYW domain-containing protein</fullName>
    </recommendedName>
</protein>
<dbReference type="Pfam" id="PF14432">
    <property type="entry name" value="DYW_deaminase"/>
    <property type="match status" value="1"/>
</dbReference>
<evidence type="ECO:0000259" key="3">
    <source>
        <dbReference type="Pfam" id="PF14432"/>
    </source>
</evidence>
<dbReference type="PANTHER" id="PTHR47926">
    <property type="entry name" value="PENTATRICOPEPTIDE REPEAT-CONTAINING PROTEIN"/>
    <property type="match status" value="1"/>
</dbReference>
<keyword evidence="2" id="KW-0677">Repeat</keyword>
<organism evidence="4 5">
    <name type="scientific">Trifolium subterraneum</name>
    <name type="common">Subterranean clover</name>
    <dbReference type="NCBI Taxonomy" id="3900"/>
    <lineage>
        <taxon>Eukaryota</taxon>
        <taxon>Viridiplantae</taxon>
        <taxon>Streptophyta</taxon>
        <taxon>Embryophyta</taxon>
        <taxon>Tracheophyta</taxon>
        <taxon>Spermatophyta</taxon>
        <taxon>Magnoliopsida</taxon>
        <taxon>eudicotyledons</taxon>
        <taxon>Gunneridae</taxon>
        <taxon>Pentapetalae</taxon>
        <taxon>rosids</taxon>
        <taxon>fabids</taxon>
        <taxon>Fabales</taxon>
        <taxon>Fabaceae</taxon>
        <taxon>Papilionoideae</taxon>
        <taxon>50 kb inversion clade</taxon>
        <taxon>NPAAA clade</taxon>
        <taxon>Hologalegina</taxon>
        <taxon>IRL clade</taxon>
        <taxon>Trifolieae</taxon>
        <taxon>Trifolium</taxon>
    </lineage>
</organism>
<gene>
    <name evidence="4" type="ORF">TSUD_275450</name>
</gene>
<dbReference type="Gene3D" id="1.25.40.10">
    <property type="entry name" value="Tetratricopeptide repeat domain"/>
    <property type="match status" value="2"/>
</dbReference>
<dbReference type="AlphaFoldDB" id="A0A2Z6N5Y5"/>
<dbReference type="InterPro" id="IPR011990">
    <property type="entry name" value="TPR-like_helical_dom_sf"/>
</dbReference>
<dbReference type="InterPro" id="IPR046960">
    <property type="entry name" value="PPR_At4g14850-like_plant"/>
</dbReference>
<dbReference type="OrthoDB" id="1688675at2759"/>
<keyword evidence="5" id="KW-1185">Reference proteome</keyword>
<dbReference type="GO" id="GO:0008270">
    <property type="term" value="F:zinc ion binding"/>
    <property type="evidence" value="ECO:0007669"/>
    <property type="project" value="InterPro"/>
</dbReference>
<evidence type="ECO:0000256" key="2">
    <source>
        <dbReference type="ARBA" id="ARBA00022737"/>
    </source>
</evidence>
<dbReference type="InterPro" id="IPR002885">
    <property type="entry name" value="PPR_rpt"/>
</dbReference>
<dbReference type="PANTHER" id="PTHR47926:SF436">
    <property type="entry name" value="PENTATRICOPEPTIDE REPEAT-CONTAINING PROTEIN ELI1, CHLOROPLASTIC-LIKE ISOFORM X2"/>
    <property type="match status" value="1"/>
</dbReference>
<dbReference type="Proteomes" id="UP000242715">
    <property type="component" value="Unassembled WGS sequence"/>
</dbReference>
<dbReference type="GO" id="GO:0003723">
    <property type="term" value="F:RNA binding"/>
    <property type="evidence" value="ECO:0007669"/>
    <property type="project" value="InterPro"/>
</dbReference>
<proteinExistence type="inferred from homology"/>
<evidence type="ECO:0000313" key="5">
    <source>
        <dbReference type="Proteomes" id="UP000242715"/>
    </source>
</evidence>
<dbReference type="Pfam" id="PF01535">
    <property type="entry name" value="PPR"/>
    <property type="match status" value="3"/>
</dbReference>
<evidence type="ECO:0000256" key="1">
    <source>
        <dbReference type="ARBA" id="ARBA00006643"/>
    </source>
</evidence>
<dbReference type="NCBIfam" id="TIGR00756">
    <property type="entry name" value="PPR"/>
    <property type="match status" value="1"/>
</dbReference>
<name>A0A2Z6N5Y5_TRISU</name>
<feature type="domain" description="DYW" evidence="3">
    <location>
        <begin position="340"/>
        <end position="417"/>
    </location>
</feature>
<dbReference type="GO" id="GO:0009451">
    <property type="term" value="P:RNA modification"/>
    <property type="evidence" value="ECO:0007669"/>
    <property type="project" value="InterPro"/>
</dbReference>
<dbReference type="InterPro" id="IPR032867">
    <property type="entry name" value="DYW_dom"/>
</dbReference>
<sequence length="417" mass="46746">MRWSQSKTTLLQTVSLSSLALHFRSLLRQCARATALLPGKQLHAAATVTGLLSSPNFFLRNALLHLYASCSLPYHARKLFDEIPHSHKDSVDYTTLIRSCHPFESLKLFVQMRQLGLHLDGVVMVCSLNACARFGDTKVGSQMHVDVVKFGFEKFDKLCNALMNVYVKFGLLGDAKKVFEEIEVPSVVSWTVFLEGLVKWESVESGRVVFDEMPERNEVAWTVMIVGYVGNGFTKEAFLLLKEMIFGCGFGLNFVTLCSVLSACSQSGDVCIVPGMSSIYVDGKLHQFIAGDKSHSRTSEIYTKLDEMICRLRLAGYVPNTSCQVLFGCSDRDDCSEALEEVEQVLFNHSEKLALCFGLMSTPSGSPLHIFKNLRICQDCHSAIKIASDVYKREIVVRDRYRFHSFKHGSCSCSDYW</sequence>
<comment type="similarity">
    <text evidence="1">Belongs to the PPR family. PCMP-H subfamily.</text>
</comment>
<reference evidence="5" key="1">
    <citation type="journal article" date="2017" name="Front. Plant Sci.">
        <title>Climate Clever Clovers: New Paradigm to Reduce the Environmental Footprint of Ruminants by Breeding Low Methanogenic Forages Utilizing Haplotype Variation.</title>
        <authorList>
            <person name="Kaur P."/>
            <person name="Appels R."/>
            <person name="Bayer P.E."/>
            <person name="Keeble-Gagnere G."/>
            <person name="Wang J."/>
            <person name="Hirakawa H."/>
            <person name="Shirasawa K."/>
            <person name="Vercoe P."/>
            <person name="Stefanova K."/>
            <person name="Durmic Z."/>
            <person name="Nichols P."/>
            <person name="Revell C."/>
            <person name="Isobe S.N."/>
            <person name="Edwards D."/>
            <person name="Erskine W."/>
        </authorList>
    </citation>
    <scope>NUCLEOTIDE SEQUENCE [LARGE SCALE GENOMIC DNA]</scope>
    <source>
        <strain evidence="5">cv. Daliak</strain>
    </source>
</reference>
<dbReference type="EMBL" id="DF973673">
    <property type="protein sequence ID" value="GAU37493.1"/>
    <property type="molecule type" value="Genomic_DNA"/>
</dbReference>
<accession>A0A2Z6N5Y5</accession>